<reference evidence="1 2" key="1">
    <citation type="submission" date="2018-05" db="EMBL/GenBank/DDBJ databases">
        <title>Genomic Encyclopedia of Type Strains, Phase IV (KMG-IV): sequencing the most valuable type-strain genomes for metagenomic binning, comparative biology and taxonomic classification.</title>
        <authorList>
            <person name="Goeker M."/>
        </authorList>
    </citation>
    <scope>NUCLEOTIDE SEQUENCE [LARGE SCALE GENOMIC DNA]</scope>
    <source>
        <strain evidence="1 2">DSM 44704</strain>
    </source>
</reference>
<comment type="caution">
    <text evidence="1">The sequence shown here is derived from an EMBL/GenBank/DDBJ whole genome shotgun (WGS) entry which is preliminary data.</text>
</comment>
<dbReference type="EMBL" id="QJKF01000027">
    <property type="protein sequence ID" value="PXX53401.1"/>
    <property type="molecule type" value="Genomic_DNA"/>
</dbReference>
<dbReference type="Proteomes" id="UP000247569">
    <property type="component" value="Unassembled WGS sequence"/>
</dbReference>
<evidence type="ECO:0000313" key="1">
    <source>
        <dbReference type="EMBL" id="PXX53401.1"/>
    </source>
</evidence>
<evidence type="ECO:0000313" key="2">
    <source>
        <dbReference type="Proteomes" id="UP000247569"/>
    </source>
</evidence>
<accession>A0A318JNQ5</accession>
<proteinExistence type="predicted"/>
<sequence>MKSARVIFAVGDRKWGIMDVAGRALGVDLYKLEHVAKADFPLIAGHYEKAIDSCQRVLDGLGQAMQRPAEFGPDPVLPAYLALHDTMIEFLKQTKSNLDATAVALHRTVQIYANADRTAADELDRKVNDDPELRGKR</sequence>
<protein>
    <recommendedName>
        <fullName evidence="3">Excreted virulence factor EspC (Type VII ESX diderm)</fullName>
    </recommendedName>
</protein>
<name>A0A318JNQ5_9NOCA</name>
<dbReference type="AlphaFoldDB" id="A0A318JNQ5"/>
<organism evidence="1 2">
    <name type="scientific">Nocardia tenerifensis</name>
    <dbReference type="NCBI Taxonomy" id="228006"/>
    <lineage>
        <taxon>Bacteria</taxon>
        <taxon>Bacillati</taxon>
        <taxon>Actinomycetota</taxon>
        <taxon>Actinomycetes</taxon>
        <taxon>Mycobacteriales</taxon>
        <taxon>Nocardiaceae</taxon>
        <taxon>Nocardia</taxon>
    </lineage>
</organism>
<evidence type="ECO:0008006" key="3">
    <source>
        <dbReference type="Google" id="ProtNLM"/>
    </source>
</evidence>
<gene>
    <name evidence="1" type="ORF">DFR70_12712</name>
</gene>
<keyword evidence="2" id="KW-1185">Reference proteome</keyword>